<feature type="transmembrane region" description="Helical" evidence="6">
    <location>
        <begin position="203"/>
        <end position="219"/>
    </location>
</feature>
<dbReference type="NCBIfam" id="TIGR00360">
    <property type="entry name" value="ComEC_N-term"/>
    <property type="match status" value="1"/>
</dbReference>
<feature type="transmembrane region" description="Helical" evidence="6">
    <location>
        <begin position="399"/>
        <end position="417"/>
    </location>
</feature>
<keyword evidence="4 6" id="KW-1133">Transmembrane helix</keyword>
<reference evidence="9" key="1">
    <citation type="submission" date="2017-09" db="EMBL/GenBank/DDBJ databases">
        <title>Depth-based differentiation of microbial function through sediment-hosted aquifers and enrichment of novel symbionts in the deep terrestrial subsurface.</title>
        <authorList>
            <person name="Probst A.J."/>
            <person name="Ladd B."/>
            <person name="Jarett J.K."/>
            <person name="Geller-Mcgrath D.E."/>
            <person name="Sieber C.M.K."/>
            <person name="Emerson J.B."/>
            <person name="Anantharaman K."/>
            <person name="Thomas B.C."/>
            <person name="Malmstrom R."/>
            <person name="Stieglmeier M."/>
            <person name="Klingl A."/>
            <person name="Woyke T."/>
            <person name="Ryan C.M."/>
            <person name="Banfield J.F."/>
        </authorList>
    </citation>
    <scope>NUCLEOTIDE SEQUENCE [LARGE SCALE GENOMIC DNA]</scope>
</reference>
<name>A0A2M6YQG4_9BACT</name>
<feature type="domain" description="ComEC/Rec2-related protein" evidence="7">
    <location>
        <begin position="153"/>
        <end position="413"/>
    </location>
</feature>
<comment type="subcellular location">
    <subcellularLocation>
        <location evidence="1">Cell membrane</location>
        <topology evidence="1">Multi-pass membrane protein</topology>
    </subcellularLocation>
</comment>
<dbReference type="Proteomes" id="UP000229559">
    <property type="component" value="Unassembled WGS sequence"/>
</dbReference>
<dbReference type="PANTHER" id="PTHR30619">
    <property type="entry name" value="DNA INTERNALIZATION/COMPETENCE PROTEIN COMEC/REC2"/>
    <property type="match status" value="1"/>
</dbReference>
<dbReference type="PANTHER" id="PTHR30619:SF7">
    <property type="entry name" value="BETA-LACTAMASE DOMAIN PROTEIN"/>
    <property type="match status" value="1"/>
</dbReference>
<evidence type="ECO:0000259" key="7">
    <source>
        <dbReference type="Pfam" id="PF03772"/>
    </source>
</evidence>
<dbReference type="InterPro" id="IPR052159">
    <property type="entry name" value="Competence_DNA_uptake"/>
</dbReference>
<keyword evidence="5 6" id="KW-0472">Membrane</keyword>
<keyword evidence="2" id="KW-1003">Cell membrane</keyword>
<evidence type="ECO:0000256" key="1">
    <source>
        <dbReference type="ARBA" id="ARBA00004651"/>
    </source>
</evidence>
<organism evidence="8 9">
    <name type="scientific">Candidatus Shapirobacteria bacterium CG07_land_8_20_14_0_80_39_12</name>
    <dbReference type="NCBI Taxonomy" id="1974480"/>
    <lineage>
        <taxon>Bacteria</taxon>
        <taxon>Candidatus Shapironibacteriota</taxon>
    </lineage>
</organism>
<dbReference type="Pfam" id="PF03772">
    <property type="entry name" value="Competence"/>
    <property type="match status" value="1"/>
</dbReference>
<dbReference type="EMBL" id="PEXA01000006">
    <property type="protein sequence ID" value="PIU33409.1"/>
    <property type="molecule type" value="Genomic_DNA"/>
</dbReference>
<feature type="transmembrane region" description="Helical" evidence="6">
    <location>
        <begin position="364"/>
        <end position="387"/>
    </location>
</feature>
<proteinExistence type="predicted"/>
<gene>
    <name evidence="8" type="ORF">COT04_00155</name>
</gene>
<protein>
    <recommendedName>
        <fullName evidence="7">ComEC/Rec2-related protein domain-containing protein</fullName>
    </recommendedName>
</protein>
<evidence type="ECO:0000256" key="5">
    <source>
        <dbReference type="ARBA" id="ARBA00023136"/>
    </source>
</evidence>
<evidence type="ECO:0000313" key="9">
    <source>
        <dbReference type="Proteomes" id="UP000229559"/>
    </source>
</evidence>
<keyword evidence="3 6" id="KW-0812">Transmembrane</keyword>
<evidence type="ECO:0000256" key="3">
    <source>
        <dbReference type="ARBA" id="ARBA00022692"/>
    </source>
</evidence>
<comment type="caution">
    <text evidence="8">The sequence shown here is derived from an EMBL/GenBank/DDBJ whole genome shotgun (WGS) entry which is preliminary data.</text>
</comment>
<feature type="transmembrane region" description="Helical" evidence="6">
    <location>
        <begin position="174"/>
        <end position="196"/>
    </location>
</feature>
<feature type="transmembrane region" description="Helical" evidence="6">
    <location>
        <begin position="304"/>
        <end position="324"/>
    </location>
</feature>
<evidence type="ECO:0000313" key="8">
    <source>
        <dbReference type="EMBL" id="PIU33409.1"/>
    </source>
</evidence>
<accession>A0A2M6YQG4</accession>
<feature type="transmembrane region" description="Helical" evidence="6">
    <location>
        <begin position="336"/>
        <end position="357"/>
    </location>
</feature>
<dbReference type="AlphaFoldDB" id="A0A2M6YQG4"/>
<feature type="transmembrane region" description="Helical" evidence="6">
    <location>
        <begin position="250"/>
        <end position="267"/>
    </location>
</feature>
<evidence type="ECO:0000256" key="2">
    <source>
        <dbReference type="ARBA" id="ARBA00022475"/>
    </source>
</evidence>
<evidence type="ECO:0000256" key="4">
    <source>
        <dbReference type="ARBA" id="ARBA00022989"/>
    </source>
</evidence>
<sequence>MFSRKLKMRLRFISLFFLLFLCLYLFRLTQTPRYFIAEGKPVKIVGRVTNQPYFNDSYQIIKLGPVLILAQRFPGYFYGDKVEVFGKFQKEVINPFKSQYMSFFPTIRLLKEEESLISKTNFKKFLLKTRGQIEEKIKRLLPEPQSSLLLGVVLGVKTQMPEDFWQHLRKTGTLHLVVASGQNVVMVVGFLMNISVWFLKRRWAILVAVLGIVVYVLMVGAEAPAVRAGLMATMIFIGQLLGREVNPGKFLCLTAMVMLLICPLILFDIGFQLSFAATAGLLWLHPLLLTKLSALGKIPVLGEGLLVTLAAQLAALPILLVNFGQFSWLSPLVNALVLPLIPLLMVFGFIIAGLSFFSSFLAQLLSWFVWPFLSWFVKVVEFFGGLSWTNWEMGEISCWWAVLYYLILLIFLIKAGFKPNERTGNS</sequence>
<dbReference type="InterPro" id="IPR004477">
    <property type="entry name" value="ComEC_N"/>
</dbReference>
<evidence type="ECO:0000256" key="6">
    <source>
        <dbReference type="SAM" id="Phobius"/>
    </source>
</evidence>
<dbReference type="GO" id="GO:0005886">
    <property type="term" value="C:plasma membrane"/>
    <property type="evidence" value="ECO:0007669"/>
    <property type="project" value="UniProtKB-SubCell"/>
</dbReference>